<protein>
    <recommendedName>
        <fullName evidence="3">YtxH-like protein</fullName>
    </recommendedName>
</protein>
<organism evidence="1 2">
    <name type="scientific">Flavobacterium endophyticum</name>
    <dbReference type="NCBI Taxonomy" id="1540163"/>
    <lineage>
        <taxon>Bacteria</taxon>
        <taxon>Pseudomonadati</taxon>
        <taxon>Bacteroidota</taxon>
        <taxon>Flavobacteriia</taxon>
        <taxon>Flavobacteriales</taxon>
        <taxon>Flavobacteriaceae</taxon>
        <taxon>Flavobacterium</taxon>
    </lineage>
</organism>
<evidence type="ECO:0008006" key="3">
    <source>
        <dbReference type="Google" id="ProtNLM"/>
    </source>
</evidence>
<reference evidence="1 2" key="1">
    <citation type="submission" date="2018-10" db="EMBL/GenBank/DDBJ databases">
        <title>Genomic Encyclopedia of Archaeal and Bacterial Type Strains, Phase II (KMG-II): from individual species to whole genera.</title>
        <authorList>
            <person name="Goeker M."/>
        </authorList>
    </citation>
    <scope>NUCLEOTIDE SEQUENCE [LARGE SCALE GENOMIC DNA]</scope>
    <source>
        <strain evidence="1 2">DSM 29537</strain>
    </source>
</reference>
<name>A0A495MGX9_9FLAO</name>
<dbReference type="OrthoDB" id="1375891at2"/>
<dbReference type="RefSeq" id="WP_121374629.1">
    <property type="nucleotide sequence ID" value="NZ_RBLC01000001.1"/>
</dbReference>
<gene>
    <name evidence="1" type="ORF">CLV94_0236</name>
</gene>
<accession>A0A495MGX9</accession>
<evidence type="ECO:0000313" key="1">
    <source>
        <dbReference type="EMBL" id="RKS25206.1"/>
    </source>
</evidence>
<evidence type="ECO:0000313" key="2">
    <source>
        <dbReference type="Proteomes" id="UP000277579"/>
    </source>
</evidence>
<sequence length="91" mass="9116">MKNKNLIIGIAAGVAALAVVGIICNKKGYINFGSMLDKAGDIAGKVKGSLSKIKEAAVSEADTVIQEGKNIAGKAIDAAAGLNDKTSNAVS</sequence>
<comment type="caution">
    <text evidence="1">The sequence shown here is derived from an EMBL/GenBank/DDBJ whole genome shotgun (WGS) entry which is preliminary data.</text>
</comment>
<dbReference type="Proteomes" id="UP000277579">
    <property type="component" value="Unassembled WGS sequence"/>
</dbReference>
<keyword evidence="2" id="KW-1185">Reference proteome</keyword>
<dbReference type="AlphaFoldDB" id="A0A495MGX9"/>
<proteinExistence type="predicted"/>
<dbReference type="EMBL" id="RBLC01000001">
    <property type="protein sequence ID" value="RKS25206.1"/>
    <property type="molecule type" value="Genomic_DNA"/>
</dbReference>